<proteinExistence type="predicted"/>
<gene>
    <name evidence="3" type="ORF">KH315_11450</name>
</gene>
<feature type="coiled-coil region" evidence="1">
    <location>
        <begin position="35"/>
        <end position="62"/>
    </location>
</feature>
<evidence type="ECO:0000256" key="2">
    <source>
        <dbReference type="SAM" id="MobiDB-lite"/>
    </source>
</evidence>
<comment type="caution">
    <text evidence="3">The sequence shown here is derived from an EMBL/GenBank/DDBJ whole genome shotgun (WGS) entry which is preliminary data.</text>
</comment>
<evidence type="ECO:0000313" key="4">
    <source>
        <dbReference type="Proteomes" id="UP000811365"/>
    </source>
</evidence>
<dbReference type="Proteomes" id="UP000811365">
    <property type="component" value="Unassembled WGS sequence"/>
</dbReference>
<keyword evidence="1" id="KW-0175">Coiled coil</keyword>
<accession>A0A9E1GLX9</accession>
<reference evidence="3" key="1">
    <citation type="submission" date="2021-02" db="EMBL/GenBank/DDBJ databases">
        <title>Infant gut strain persistence is associated with maternal origin, phylogeny, and functional potential including surface adhesion and iron acquisition.</title>
        <authorList>
            <person name="Lou Y.C."/>
        </authorList>
    </citation>
    <scope>NUCLEOTIDE SEQUENCE</scope>
    <source>
        <strain evidence="3">L2_039_000G1_dasL2_039_000G1_maxbin2.maxbin.077</strain>
    </source>
</reference>
<feature type="compositionally biased region" description="Low complexity" evidence="2">
    <location>
        <begin position="71"/>
        <end position="86"/>
    </location>
</feature>
<dbReference type="EMBL" id="JAGZYH010000049">
    <property type="protein sequence ID" value="MBS6622758.1"/>
    <property type="molecule type" value="Genomic_DNA"/>
</dbReference>
<evidence type="ECO:0000313" key="3">
    <source>
        <dbReference type="EMBL" id="MBS6622758.1"/>
    </source>
</evidence>
<feature type="region of interest" description="Disordered" evidence="2">
    <location>
        <begin position="67"/>
        <end position="90"/>
    </location>
</feature>
<evidence type="ECO:0000256" key="1">
    <source>
        <dbReference type="SAM" id="Coils"/>
    </source>
</evidence>
<sequence length="245" mass="27712">MENMLAVTLVLCAFCFYIGYAVGSDRTTDKMLKKNLSLTDRLNDALAKNETLQKKVSELERRFGISQVPDSGASSNSSAESSSEVSVQKEIMPPESDYEEWYSSLFVSASNCSRKSAKTHSDEETVSLFTSFFDIGLFTIVLMTENHDFARYCFSSLQKALAESPIPSSYQQFIDHYDYIIDVYNKCVSEKQCEAASLFRAITESSVDYFYKKGDDLEHSYQVQDALLNYALSISQTFKEAYSQK</sequence>
<dbReference type="AlphaFoldDB" id="A0A9E1GLX9"/>
<organism evidence="3 4">
    <name type="scientific">Faecalibacterium prausnitzii</name>
    <dbReference type="NCBI Taxonomy" id="853"/>
    <lineage>
        <taxon>Bacteria</taxon>
        <taxon>Bacillati</taxon>
        <taxon>Bacillota</taxon>
        <taxon>Clostridia</taxon>
        <taxon>Eubacteriales</taxon>
        <taxon>Oscillospiraceae</taxon>
        <taxon>Faecalibacterium</taxon>
    </lineage>
</organism>
<name>A0A9E1GLX9_9FIRM</name>
<protein>
    <submittedName>
        <fullName evidence="3">Uncharacterized protein</fullName>
    </submittedName>
</protein>